<organism evidence="4 5">
    <name type="scientific">Pseudohoeflea suaedae</name>
    <dbReference type="NCBI Taxonomy" id="877384"/>
    <lineage>
        <taxon>Bacteria</taxon>
        <taxon>Pseudomonadati</taxon>
        <taxon>Pseudomonadota</taxon>
        <taxon>Alphaproteobacteria</taxon>
        <taxon>Hyphomicrobiales</taxon>
        <taxon>Rhizobiaceae</taxon>
        <taxon>Pseudohoeflea</taxon>
    </lineage>
</organism>
<dbReference type="EMBL" id="SMSI01000001">
    <property type="protein sequence ID" value="TDH39301.1"/>
    <property type="molecule type" value="Genomic_DNA"/>
</dbReference>
<dbReference type="Gene3D" id="3.40.50.360">
    <property type="match status" value="1"/>
</dbReference>
<evidence type="ECO:0000313" key="5">
    <source>
        <dbReference type="Proteomes" id="UP000295131"/>
    </source>
</evidence>
<comment type="similarity">
    <text evidence="1">Belongs to the NAD(P)H dehydrogenase (quinone) family.</text>
</comment>
<keyword evidence="2" id="KW-0560">Oxidoreductase</keyword>
<dbReference type="InterPro" id="IPR029039">
    <property type="entry name" value="Flavoprotein-like_sf"/>
</dbReference>
<dbReference type="Proteomes" id="UP000295131">
    <property type="component" value="Unassembled WGS sequence"/>
</dbReference>
<dbReference type="InterPro" id="IPR051545">
    <property type="entry name" value="NAD(P)H_dehydrogenase_qn"/>
</dbReference>
<sequence length="195" mass="22479">MRILLVYCHPVPESFCAAVRETAIRALRIGGHEVDLLDLYEEGFNPVMSAEERRHYNEMTMEHHPFPDHARRLKAADGILFIYPTWWYGLPAMLKGWLDRVWTPDMAFTIPTDEAPIQPLMQHIKFLGVITTCGATRLWTNIVGHPGRRTILRGMRGLCGKRCKTLYLAHYRMDVSTPESRSAYLSKVEQNLARI</sequence>
<protein>
    <submittedName>
        <fullName evidence="4">Flavodoxin family protein</fullName>
    </submittedName>
</protein>
<evidence type="ECO:0000256" key="2">
    <source>
        <dbReference type="ARBA" id="ARBA00023002"/>
    </source>
</evidence>
<dbReference type="PANTHER" id="PTHR10204:SF34">
    <property type="entry name" value="NAD(P)H DEHYDROGENASE [QUINONE] 1 ISOFORM 1"/>
    <property type="match status" value="1"/>
</dbReference>
<evidence type="ECO:0000259" key="3">
    <source>
        <dbReference type="Pfam" id="PF02525"/>
    </source>
</evidence>
<accession>A0A4R5PRL4</accession>
<comment type="caution">
    <text evidence="4">The sequence shown here is derived from an EMBL/GenBank/DDBJ whole genome shotgun (WGS) entry which is preliminary data.</text>
</comment>
<dbReference type="Pfam" id="PF02525">
    <property type="entry name" value="Flavodoxin_2"/>
    <property type="match status" value="1"/>
</dbReference>
<dbReference type="OrthoDB" id="9798454at2"/>
<proteinExistence type="inferred from homology"/>
<feature type="domain" description="Flavodoxin-like fold" evidence="3">
    <location>
        <begin position="1"/>
        <end position="190"/>
    </location>
</feature>
<reference evidence="4 5" key="1">
    <citation type="journal article" date="2013" name="Int. J. Syst. Evol. Microbiol.">
        <title>Hoeflea suaedae sp. nov., an endophytic bacterium isolated from the root of the halophyte Suaeda maritima.</title>
        <authorList>
            <person name="Chung E.J."/>
            <person name="Park J.A."/>
            <person name="Pramanik P."/>
            <person name="Bibi F."/>
            <person name="Jeon C.O."/>
            <person name="Chung Y.R."/>
        </authorList>
    </citation>
    <scope>NUCLEOTIDE SEQUENCE [LARGE SCALE GENOMIC DNA]</scope>
    <source>
        <strain evidence="4 5">YC6898</strain>
    </source>
</reference>
<keyword evidence="5" id="KW-1185">Reference proteome</keyword>
<dbReference type="SUPFAM" id="SSF52218">
    <property type="entry name" value="Flavoproteins"/>
    <property type="match status" value="1"/>
</dbReference>
<dbReference type="PANTHER" id="PTHR10204">
    <property type="entry name" value="NAD P H OXIDOREDUCTASE-RELATED"/>
    <property type="match status" value="1"/>
</dbReference>
<evidence type="ECO:0000313" key="4">
    <source>
        <dbReference type="EMBL" id="TDH39301.1"/>
    </source>
</evidence>
<dbReference type="RefSeq" id="WP_133284132.1">
    <property type="nucleotide sequence ID" value="NZ_SMSI01000001.1"/>
</dbReference>
<dbReference type="InterPro" id="IPR003680">
    <property type="entry name" value="Flavodoxin_fold"/>
</dbReference>
<dbReference type="GO" id="GO:0005829">
    <property type="term" value="C:cytosol"/>
    <property type="evidence" value="ECO:0007669"/>
    <property type="project" value="TreeGrafter"/>
</dbReference>
<evidence type="ECO:0000256" key="1">
    <source>
        <dbReference type="ARBA" id="ARBA00006252"/>
    </source>
</evidence>
<name>A0A4R5PRL4_9HYPH</name>
<gene>
    <name evidence="4" type="ORF">E2A64_09635</name>
</gene>
<dbReference type="GO" id="GO:0003955">
    <property type="term" value="F:NAD(P)H dehydrogenase (quinone) activity"/>
    <property type="evidence" value="ECO:0007669"/>
    <property type="project" value="TreeGrafter"/>
</dbReference>
<dbReference type="AlphaFoldDB" id="A0A4R5PRL4"/>